<keyword evidence="6" id="KW-0231">Viral genome packaging</keyword>
<organism evidence="7 8">
    <name type="scientific">Saimiriine herpesvirus 2 (strain 488)</name>
    <name type="common">SaHV-2</name>
    <name type="synonym">Herpesvirus saimiri</name>
    <dbReference type="NCBI Taxonomy" id="10384"/>
    <lineage>
        <taxon>Viruses</taxon>
        <taxon>Duplodnaviria</taxon>
        <taxon>Heunggongvirae</taxon>
        <taxon>Peploviricota</taxon>
        <taxon>Herviviricetes</taxon>
        <taxon>Herpesvirales</taxon>
        <taxon>Orthoherpesviridae</taxon>
        <taxon>Gammaherpesvirinae</taxon>
        <taxon>Rhadinovirus</taxon>
        <taxon>Rhadinovirus saimiriinegamma2</taxon>
        <taxon>Saimiriine herpesvirus 2</taxon>
    </lineage>
</organism>
<evidence type="ECO:0000256" key="1">
    <source>
        <dbReference type="ARBA" id="ARBA00022561"/>
    </source>
</evidence>
<keyword evidence="5" id="KW-0426">Late protein</keyword>
<dbReference type="GO" id="GO:0019028">
    <property type="term" value="C:viral capsid"/>
    <property type="evidence" value="ECO:0007669"/>
    <property type="project" value="UniProtKB-KW"/>
</dbReference>
<keyword evidence="3" id="KW-1188">Viral release from host cell</keyword>
<protein>
    <submittedName>
        <fullName evidence="7">Uncharacterized protein</fullName>
    </submittedName>
</protein>
<keyword evidence="2" id="KW-1048">Host nucleus</keyword>
<keyword evidence="1" id="KW-0167">Capsid protein</keyword>
<dbReference type="Proteomes" id="UP000168086">
    <property type="component" value="Genome"/>
</dbReference>
<organismHost>
    <name type="scientific">Saimiri sciureus</name>
    <name type="common">Common squirrel monkey</name>
    <dbReference type="NCBI Taxonomy" id="9521"/>
</organismHost>
<reference evidence="7 8" key="1">
    <citation type="journal article" date="2003" name="Virology">
        <title>The genome of herpesvirus saimiri C488 which is capable of transforming human T cells.</title>
        <authorList>
            <person name="Ensser A."/>
            <person name="Thurau M."/>
            <person name="Wittmann S."/>
            <person name="Fickenscher H."/>
        </authorList>
    </citation>
    <scope>NUCLEOTIDE SEQUENCE [LARGE SCALE GENOMIC DNA]</scope>
    <source>
        <strain evidence="7">C488</strain>
    </source>
</reference>
<proteinExistence type="inferred from homology"/>
<evidence type="ECO:0000313" key="8">
    <source>
        <dbReference type="Proteomes" id="UP000168086"/>
    </source>
</evidence>
<name>Q80BP5_SHV2C</name>
<evidence type="ECO:0000256" key="3">
    <source>
        <dbReference type="ARBA" id="ARBA00022612"/>
    </source>
</evidence>
<evidence type="ECO:0000256" key="2">
    <source>
        <dbReference type="ARBA" id="ARBA00022562"/>
    </source>
</evidence>
<dbReference type="Pfam" id="PF04559">
    <property type="entry name" value="Herpes_UL17"/>
    <property type="match status" value="1"/>
</dbReference>
<sequence length="441" mass="50858">MDVHFDNWRFLSRPDKVIVHLLLPQTFFESHHIPFDPNLTFWSQTRFHHLDFPPTRYVKIWGKLYFSLPGLPSKACPGIAVSLVINTEENMYNPFDMTVLKILLNENIYYIKFFHMELFFAHIAPNSLKDTSIEEPFKNVDHIDAILNTTSPVTNLYKNPLGVLANLLQSRPQSSPRHHFALEDPGKVRGYEQPSLLQTDKAMPKVSYVKHQWSILNSEPTVTRVKHIFTKKSYFICSYPTMNNPQCTSVLETISVQELAHVSPTAVLDTEKAFLFKHQHRFINTLEHVCKSKNYAIEQHVPVLIQKDEETASSIKDHFTETCFVLESTVSEASAWVRATFAKYLNKPKAFWIDYIRLWEEGAHTLGKSVPELKEDVCEEKMWHLLSLNKEFIHCIRNQGCTGVLVDSNLNAWLILPGGFVIKGHYNITPEDILFVGARYG</sequence>
<evidence type="ECO:0000256" key="6">
    <source>
        <dbReference type="ARBA" id="ARBA00023219"/>
    </source>
</evidence>
<dbReference type="HAMAP" id="MF_04017">
    <property type="entry name" value="HSV_CVC1"/>
    <property type="match status" value="1"/>
</dbReference>
<evidence type="ECO:0000313" key="7">
    <source>
        <dbReference type="EMBL" id="CAC84327.1"/>
    </source>
</evidence>
<dbReference type="InterPro" id="IPR007640">
    <property type="entry name" value="UL17-like"/>
</dbReference>
<accession>Q80BP5</accession>
<dbReference type="EMBL" id="AJ410493">
    <property type="protein sequence ID" value="CAC84327.1"/>
    <property type="molecule type" value="Genomic_DNA"/>
</dbReference>
<keyword evidence="4" id="KW-0946">Virion</keyword>
<dbReference type="GO" id="GO:0051276">
    <property type="term" value="P:chromosome organization"/>
    <property type="evidence" value="ECO:0007669"/>
    <property type="project" value="InterPro"/>
</dbReference>
<evidence type="ECO:0000256" key="4">
    <source>
        <dbReference type="ARBA" id="ARBA00022844"/>
    </source>
</evidence>
<evidence type="ECO:0000256" key="5">
    <source>
        <dbReference type="ARBA" id="ARBA00022921"/>
    </source>
</evidence>